<proteinExistence type="predicted"/>
<comment type="caution">
    <text evidence="2">The sequence shown here is derived from an EMBL/GenBank/DDBJ whole genome shotgun (WGS) entry which is preliminary data.</text>
</comment>
<reference evidence="2" key="1">
    <citation type="submission" date="2022-04" db="EMBL/GenBank/DDBJ databases">
        <title>Carnegiea gigantea Genome sequencing and assembly v2.</title>
        <authorList>
            <person name="Copetti D."/>
            <person name="Sanderson M.J."/>
            <person name="Burquez A."/>
            <person name="Wojciechowski M.F."/>
        </authorList>
    </citation>
    <scope>NUCLEOTIDE SEQUENCE</scope>
    <source>
        <strain evidence="2">SGP5-SGP5p</strain>
        <tissue evidence="2">Aerial part</tissue>
    </source>
</reference>
<keyword evidence="3" id="KW-1185">Reference proteome</keyword>
<dbReference type="AlphaFoldDB" id="A0A9Q1QS70"/>
<protein>
    <recommendedName>
        <fullName evidence="1">Reverse transcriptase zinc-binding domain-containing protein</fullName>
    </recommendedName>
</protein>
<dbReference type="Pfam" id="PF13966">
    <property type="entry name" value="zf-RVT"/>
    <property type="match status" value="1"/>
</dbReference>
<gene>
    <name evidence="2" type="ORF">Cgig2_000136</name>
</gene>
<sequence length="315" mass="36805">MAMYVYSFQDATGTEVEGFDKVGEIMLSFYKDLIGQEPRNFLWGGTEDFTRVPHISWANTCKAKKHEGLGIKDFTAWNKATIAKLVWTIANKKDSLWVKWVHGRYIQNKEWWDYSPPPDSSWMWKKICVTKDIFKAGCITPRDWKLQGKNIFNVSSGYQWLMGGSNVTWGKTIWSRASIPRHAFISWVFVQNRLPTKARLNSTHLFLECSYATEVWDSLELWWPFSFCNSQPTIESMSASLSRCKGPKAHKHITYAIFTAGVYFIWYSRNHNLFKNQRISAPQLVCMIKEQIRQRILYIGTLSCNYSNRIDFLLR</sequence>
<feature type="domain" description="Reverse transcriptase zinc-binding" evidence="1">
    <location>
        <begin position="152"/>
        <end position="202"/>
    </location>
</feature>
<dbReference type="Proteomes" id="UP001153076">
    <property type="component" value="Unassembled WGS sequence"/>
</dbReference>
<name>A0A9Q1QS70_9CARY</name>
<dbReference type="PANTHER" id="PTHR33116">
    <property type="entry name" value="REVERSE TRANSCRIPTASE ZINC-BINDING DOMAIN-CONTAINING PROTEIN-RELATED-RELATED"/>
    <property type="match status" value="1"/>
</dbReference>
<dbReference type="InterPro" id="IPR026960">
    <property type="entry name" value="RVT-Znf"/>
</dbReference>
<organism evidence="2 3">
    <name type="scientific">Carnegiea gigantea</name>
    <dbReference type="NCBI Taxonomy" id="171969"/>
    <lineage>
        <taxon>Eukaryota</taxon>
        <taxon>Viridiplantae</taxon>
        <taxon>Streptophyta</taxon>
        <taxon>Embryophyta</taxon>
        <taxon>Tracheophyta</taxon>
        <taxon>Spermatophyta</taxon>
        <taxon>Magnoliopsida</taxon>
        <taxon>eudicotyledons</taxon>
        <taxon>Gunneridae</taxon>
        <taxon>Pentapetalae</taxon>
        <taxon>Caryophyllales</taxon>
        <taxon>Cactineae</taxon>
        <taxon>Cactaceae</taxon>
        <taxon>Cactoideae</taxon>
        <taxon>Echinocereeae</taxon>
        <taxon>Carnegiea</taxon>
    </lineage>
</organism>
<dbReference type="PANTHER" id="PTHR33116:SF80">
    <property type="entry name" value="REVERSE TRANSCRIPTASE ZINC-BINDING DOMAIN-CONTAINING PROTEIN"/>
    <property type="match status" value="1"/>
</dbReference>
<evidence type="ECO:0000313" key="2">
    <source>
        <dbReference type="EMBL" id="KAJ8452547.1"/>
    </source>
</evidence>
<dbReference type="OrthoDB" id="1304137at2759"/>
<evidence type="ECO:0000313" key="3">
    <source>
        <dbReference type="Proteomes" id="UP001153076"/>
    </source>
</evidence>
<evidence type="ECO:0000259" key="1">
    <source>
        <dbReference type="Pfam" id="PF13966"/>
    </source>
</evidence>
<dbReference type="EMBL" id="JAKOGI010000004">
    <property type="protein sequence ID" value="KAJ8452547.1"/>
    <property type="molecule type" value="Genomic_DNA"/>
</dbReference>
<accession>A0A9Q1QS70</accession>